<evidence type="ECO:0000256" key="1">
    <source>
        <dbReference type="ARBA" id="ARBA00022555"/>
    </source>
</evidence>
<evidence type="ECO:0000313" key="8">
    <source>
        <dbReference type="Proteomes" id="UP000280696"/>
    </source>
</evidence>
<dbReference type="Gene3D" id="2.30.310.10">
    <property type="entry name" value="ibrinogen binding protein from staphylococcus aureus domain"/>
    <property type="match status" value="1"/>
</dbReference>
<dbReference type="Pfam" id="PF05833">
    <property type="entry name" value="NFACT_N"/>
    <property type="match status" value="1"/>
</dbReference>
<comment type="subunit">
    <text evidence="5">Associates with stalled 50S ribosomal subunits. Binds to RqcP.</text>
</comment>
<evidence type="ECO:0000256" key="2">
    <source>
        <dbReference type="ARBA" id="ARBA00022730"/>
    </source>
</evidence>
<evidence type="ECO:0000313" key="7">
    <source>
        <dbReference type="EMBL" id="RKI91125.1"/>
    </source>
</evidence>
<dbReference type="AlphaFoldDB" id="A0A3A9AXM3"/>
<organism evidence="7 8">
    <name type="scientific">Parablautia intestinalis</name>
    <dbReference type="NCBI Taxonomy" id="2320100"/>
    <lineage>
        <taxon>Bacteria</taxon>
        <taxon>Bacillati</taxon>
        <taxon>Bacillota</taxon>
        <taxon>Clostridia</taxon>
        <taxon>Lachnospirales</taxon>
        <taxon>Lachnospiraceae</taxon>
        <taxon>Parablautia</taxon>
    </lineage>
</organism>
<dbReference type="InterPro" id="IPR051608">
    <property type="entry name" value="RQC_Subunit_NEMF"/>
</dbReference>
<evidence type="ECO:0000259" key="6">
    <source>
        <dbReference type="Pfam" id="PF05670"/>
    </source>
</evidence>
<dbReference type="Gene3D" id="1.10.8.50">
    <property type="match status" value="1"/>
</dbReference>
<feature type="domain" description="NFACT RNA-binding" evidence="6">
    <location>
        <begin position="463"/>
        <end position="557"/>
    </location>
</feature>
<dbReference type="EMBL" id="RAYQ01000011">
    <property type="protein sequence ID" value="RKI91125.1"/>
    <property type="molecule type" value="Genomic_DNA"/>
</dbReference>
<dbReference type="OrthoDB" id="9766163at2"/>
<sequence length="585" mass="65706">MAFDGITIASIVKELKDALSAGRIYKIAQPENDELLLTIKTADGGQRRLLLSASASLPLVYLTGSNKPSPMTAPGFCMLLRKHLQNGRITDITQPGLERIIHLHVEHLNEMGDLCHKRLIVEIMGKHSNIIFVNDDDMIIDSIKHISGMVSSVREVLPGRPYFIPKTQDKENPLTADLNSFQKALSSGSMPVYKALYSHYTGISPVMAQEICYRAGVDGDVSTAFFATLPQGENTLNMLYHAFSNMMRQIREGDFHPVIAYENGIPAEFAPLPLTMYGTDILKEFDSVSALLEQYYAEKSTVTRIRQKSADLRKIVQTALERNVKKYDLQLRQIKDTEKKDKYRIYGELLNTYGYEAAPGAKSLSAFNYYIGETVTIPLDPLLTPSENAKKYFDKYGKMKRTYEALSALTTQVKEEIDHLESVQTALDIALLEEDLAQIKEELIESGYIRRKGGGKKVKFTSKPFHYISKDGFHIYVGKNNFQNDELTFKFATGGDWWFHTKGIPGSHVVVKTQGAPLPDSVFEDAARLAAYYSKARGQDKVEIDYTEKKNVKKPNGSKPGFVVYYTNYSMMIDSDISGLTLLEN</sequence>
<keyword evidence="1 5" id="KW-0820">tRNA-binding</keyword>
<keyword evidence="4 5" id="KW-0648">Protein biosynthesis</keyword>
<dbReference type="GO" id="GO:0043023">
    <property type="term" value="F:ribosomal large subunit binding"/>
    <property type="evidence" value="ECO:0007669"/>
    <property type="project" value="UniProtKB-UniRule"/>
</dbReference>
<dbReference type="HAMAP" id="MF_00844_B">
    <property type="entry name" value="RqcH_B"/>
    <property type="match status" value="1"/>
</dbReference>
<dbReference type="GO" id="GO:0072344">
    <property type="term" value="P:rescue of stalled ribosome"/>
    <property type="evidence" value="ECO:0007669"/>
    <property type="project" value="UniProtKB-UniRule"/>
</dbReference>
<dbReference type="GO" id="GO:0000049">
    <property type="term" value="F:tRNA binding"/>
    <property type="evidence" value="ECO:0007669"/>
    <property type="project" value="UniProtKB-UniRule"/>
</dbReference>
<dbReference type="Proteomes" id="UP000280696">
    <property type="component" value="Unassembled WGS sequence"/>
</dbReference>
<protein>
    <recommendedName>
        <fullName evidence="5">Rqc2 homolog RqcH</fullName>
        <shortName evidence="5">RqcH</shortName>
    </recommendedName>
</protein>
<dbReference type="GO" id="GO:1990112">
    <property type="term" value="C:RQC complex"/>
    <property type="evidence" value="ECO:0007669"/>
    <property type="project" value="TreeGrafter"/>
</dbReference>
<keyword evidence="3 5" id="KW-0694">RNA-binding</keyword>
<accession>A0A3A9AXM3</accession>
<comment type="similarity">
    <text evidence="5">Belongs to the NEMF family.</text>
</comment>
<dbReference type="GO" id="GO:0019843">
    <property type="term" value="F:rRNA binding"/>
    <property type="evidence" value="ECO:0007669"/>
    <property type="project" value="UniProtKB-UniRule"/>
</dbReference>
<evidence type="ECO:0000256" key="5">
    <source>
        <dbReference type="HAMAP-Rule" id="MF_00844"/>
    </source>
</evidence>
<keyword evidence="2 5" id="KW-0699">rRNA-binding</keyword>
<gene>
    <name evidence="5" type="primary">rqcH</name>
    <name evidence="7" type="ORF">D7V94_11545</name>
</gene>
<dbReference type="InterPro" id="IPR043682">
    <property type="entry name" value="RqcH_bacterial"/>
</dbReference>
<evidence type="ECO:0000256" key="3">
    <source>
        <dbReference type="ARBA" id="ARBA00022884"/>
    </source>
</evidence>
<dbReference type="Pfam" id="PF05670">
    <property type="entry name" value="NFACT-R_1"/>
    <property type="match status" value="1"/>
</dbReference>
<dbReference type="PANTHER" id="PTHR15239">
    <property type="entry name" value="NUCLEAR EXPORT MEDIATOR FACTOR NEMF"/>
    <property type="match status" value="1"/>
</dbReference>
<dbReference type="InterPro" id="IPR008532">
    <property type="entry name" value="NFACT_RNA-bd"/>
</dbReference>
<proteinExistence type="inferred from homology"/>
<evidence type="ECO:0000256" key="4">
    <source>
        <dbReference type="ARBA" id="ARBA00022917"/>
    </source>
</evidence>
<comment type="caution">
    <text evidence="7">The sequence shown here is derived from an EMBL/GenBank/DDBJ whole genome shotgun (WGS) entry which is preliminary data.</text>
</comment>
<dbReference type="PANTHER" id="PTHR15239:SF6">
    <property type="entry name" value="RIBOSOME QUALITY CONTROL COMPLEX SUBUNIT NEMF"/>
    <property type="match status" value="1"/>
</dbReference>
<dbReference type="RefSeq" id="WP_120469883.1">
    <property type="nucleotide sequence ID" value="NZ_RAYQ01000011.1"/>
</dbReference>
<reference evidence="7 8" key="1">
    <citation type="submission" date="2018-09" db="EMBL/GenBank/DDBJ databases">
        <title>Murine metabolic-syndrome-specific gut microbial biobank.</title>
        <authorList>
            <person name="Liu C."/>
        </authorList>
    </citation>
    <scope>NUCLEOTIDE SEQUENCE [LARGE SCALE GENOMIC DNA]</scope>
    <source>
        <strain evidence="7 8">0.1xD8-82</strain>
    </source>
</reference>
<keyword evidence="8" id="KW-1185">Reference proteome</keyword>
<dbReference type="FunFam" id="2.30.310.10:FF:000004">
    <property type="entry name" value="Fibronectin-binding protein A"/>
    <property type="match status" value="1"/>
</dbReference>
<name>A0A3A9AXM3_9FIRM</name>
<comment type="function">
    <text evidence="5">Key component of the ribosome quality control system (RQC), a ribosome-associated complex that mediates the extraction of incompletely synthesized nascent chains from stalled ribosomes and their subsequent degradation. RqcH recruits Ala-charged tRNA, and with RqcP directs the elongation of stalled nascent chains on 50S ribosomal subunits, leading to non-templated C-terminal alanine extensions (Ala tail). The Ala tail promotes nascent chain degradation. May add between 1 and at least 8 Ala residues. Binds to stalled 50S ribosomal subunits.</text>
</comment>